<evidence type="ECO:0000256" key="1">
    <source>
        <dbReference type="SAM" id="MobiDB-lite"/>
    </source>
</evidence>
<gene>
    <name evidence="2" type="ORF">Esi_0138_0078</name>
</gene>
<name>D7FJY5_ECTSI</name>
<organism evidence="2 3">
    <name type="scientific">Ectocarpus siliculosus</name>
    <name type="common">Brown alga</name>
    <name type="synonym">Conferva siliculosa</name>
    <dbReference type="NCBI Taxonomy" id="2880"/>
    <lineage>
        <taxon>Eukaryota</taxon>
        <taxon>Sar</taxon>
        <taxon>Stramenopiles</taxon>
        <taxon>Ochrophyta</taxon>
        <taxon>PX clade</taxon>
        <taxon>Phaeophyceae</taxon>
        <taxon>Ectocarpales</taxon>
        <taxon>Ectocarpaceae</taxon>
        <taxon>Ectocarpus</taxon>
    </lineage>
</organism>
<dbReference type="InParanoid" id="D7FJY5"/>
<proteinExistence type="predicted"/>
<dbReference type="Proteomes" id="UP000002630">
    <property type="component" value="Linkage Group LG04"/>
</dbReference>
<keyword evidence="3" id="KW-1185">Reference proteome</keyword>
<evidence type="ECO:0000313" key="2">
    <source>
        <dbReference type="EMBL" id="CBJ29233.1"/>
    </source>
</evidence>
<evidence type="ECO:0000313" key="3">
    <source>
        <dbReference type="Proteomes" id="UP000002630"/>
    </source>
</evidence>
<accession>D7FJY5</accession>
<reference evidence="2 3" key="1">
    <citation type="journal article" date="2010" name="Nature">
        <title>The Ectocarpus genome and the independent evolution of multicellularity in brown algae.</title>
        <authorList>
            <person name="Cock J.M."/>
            <person name="Sterck L."/>
            <person name="Rouze P."/>
            <person name="Scornet D."/>
            <person name="Allen A.E."/>
            <person name="Amoutzias G."/>
            <person name="Anthouard V."/>
            <person name="Artiguenave F."/>
            <person name="Aury J.M."/>
            <person name="Badger J.H."/>
            <person name="Beszteri B."/>
            <person name="Billiau K."/>
            <person name="Bonnet E."/>
            <person name="Bothwell J.H."/>
            <person name="Bowler C."/>
            <person name="Boyen C."/>
            <person name="Brownlee C."/>
            <person name="Carrano C.J."/>
            <person name="Charrier B."/>
            <person name="Cho G.Y."/>
            <person name="Coelho S.M."/>
            <person name="Collen J."/>
            <person name="Corre E."/>
            <person name="Da Silva C."/>
            <person name="Delage L."/>
            <person name="Delaroque N."/>
            <person name="Dittami S.M."/>
            <person name="Doulbeau S."/>
            <person name="Elias M."/>
            <person name="Farnham G."/>
            <person name="Gachon C.M."/>
            <person name="Gschloessl B."/>
            <person name="Heesch S."/>
            <person name="Jabbari K."/>
            <person name="Jubin C."/>
            <person name="Kawai H."/>
            <person name="Kimura K."/>
            <person name="Kloareg B."/>
            <person name="Kupper F.C."/>
            <person name="Lang D."/>
            <person name="Le Bail A."/>
            <person name="Leblanc C."/>
            <person name="Lerouge P."/>
            <person name="Lohr M."/>
            <person name="Lopez P.J."/>
            <person name="Martens C."/>
            <person name="Maumus F."/>
            <person name="Michel G."/>
            <person name="Miranda-Saavedra D."/>
            <person name="Morales J."/>
            <person name="Moreau H."/>
            <person name="Motomura T."/>
            <person name="Nagasato C."/>
            <person name="Napoli C.A."/>
            <person name="Nelson D.R."/>
            <person name="Nyvall-Collen P."/>
            <person name="Peters A.F."/>
            <person name="Pommier C."/>
            <person name="Potin P."/>
            <person name="Poulain J."/>
            <person name="Quesneville H."/>
            <person name="Read B."/>
            <person name="Rensing S.A."/>
            <person name="Ritter A."/>
            <person name="Rousvoal S."/>
            <person name="Samanta M."/>
            <person name="Samson G."/>
            <person name="Schroeder D.C."/>
            <person name="Segurens B."/>
            <person name="Strittmatter M."/>
            <person name="Tonon T."/>
            <person name="Tregear J.W."/>
            <person name="Valentin K."/>
            <person name="von Dassow P."/>
            <person name="Yamagishi T."/>
            <person name="Van de Peer Y."/>
            <person name="Wincker P."/>
        </authorList>
    </citation>
    <scope>NUCLEOTIDE SEQUENCE [LARGE SCALE GENOMIC DNA]</scope>
    <source>
        <strain evidence="3">Ec32 / CCAP1310/4</strain>
    </source>
</reference>
<feature type="region of interest" description="Disordered" evidence="1">
    <location>
        <begin position="1"/>
        <end position="58"/>
    </location>
</feature>
<dbReference type="EMBL" id="FN647986">
    <property type="protein sequence ID" value="CBJ29233.1"/>
    <property type="molecule type" value="Genomic_DNA"/>
</dbReference>
<protein>
    <submittedName>
        <fullName evidence="2">Uncharacterized protein</fullName>
    </submittedName>
</protein>
<dbReference type="EMBL" id="FN649729">
    <property type="protein sequence ID" value="CBJ29233.1"/>
    <property type="molecule type" value="Genomic_DNA"/>
</dbReference>
<dbReference type="AlphaFoldDB" id="D7FJY5"/>
<sequence length="58" mass="6461">MRAAQHPRGTPTFRRCGVRLISSSQGTTFPLYGRVTPTSTPSSPPETWKRNSSATERR</sequence>